<protein>
    <submittedName>
        <fullName evidence="2">Uncharacterized protein</fullName>
    </submittedName>
</protein>
<gene>
    <name evidence="2" type="ORF">FCE95_08345</name>
</gene>
<dbReference type="RefSeq" id="WP_137266575.1">
    <property type="nucleotide sequence ID" value="NZ_SZUA01000002.1"/>
</dbReference>
<reference evidence="2 3" key="1">
    <citation type="submission" date="2019-04" db="EMBL/GenBank/DDBJ databases">
        <title>Reference strain of H23.</title>
        <authorList>
            <person name="Luo X."/>
        </authorList>
    </citation>
    <scope>NUCLEOTIDE SEQUENCE [LARGE SCALE GENOMIC DNA]</scope>
    <source>
        <strain evidence="2 3">H23</strain>
    </source>
</reference>
<evidence type="ECO:0000313" key="3">
    <source>
        <dbReference type="Proteomes" id="UP000308707"/>
    </source>
</evidence>
<keyword evidence="1" id="KW-1133">Transmembrane helix</keyword>
<organism evidence="2 3">
    <name type="scientific">Luteimonas gilva</name>
    <dbReference type="NCBI Taxonomy" id="2572684"/>
    <lineage>
        <taxon>Bacteria</taxon>
        <taxon>Pseudomonadati</taxon>
        <taxon>Pseudomonadota</taxon>
        <taxon>Gammaproteobacteria</taxon>
        <taxon>Lysobacterales</taxon>
        <taxon>Lysobacteraceae</taxon>
        <taxon>Luteimonas</taxon>
    </lineage>
</organism>
<sequence>MIWLYLLLALVAMVVAMKTTSVLLMVVCLLAALVFLVLWAYGWYASRVGSVSRDASLMLDPDELRRLREQAEARKLASQSPPEPPAA</sequence>
<name>A0A4U5JN04_9GAMM</name>
<keyword evidence="1" id="KW-0472">Membrane</keyword>
<evidence type="ECO:0000256" key="1">
    <source>
        <dbReference type="SAM" id="Phobius"/>
    </source>
</evidence>
<keyword evidence="1" id="KW-0812">Transmembrane</keyword>
<dbReference type="Proteomes" id="UP000308707">
    <property type="component" value="Unassembled WGS sequence"/>
</dbReference>
<feature type="transmembrane region" description="Helical" evidence="1">
    <location>
        <begin position="26"/>
        <end position="44"/>
    </location>
</feature>
<comment type="caution">
    <text evidence="2">The sequence shown here is derived from an EMBL/GenBank/DDBJ whole genome shotgun (WGS) entry which is preliminary data.</text>
</comment>
<dbReference type="EMBL" id="SZUA01000002">
    <property type="protein sequence ID" value="TKR30146.1"/>
    <property type="molecule type" value="Genomic_DNA"/>
</dbReference>
<accession>A0A4U5JN04</accession>
<dbReference type="AlphaFoldDB" id="A0A4U5JN04"/>
<evidence type="ECO:0000313" key="2">
    <source>
        <dbReference type="EMBL" id="TKR30146.1"/>
    </source>
</evidence>
<keyword evidence="3" id="KW-1185">Reference proteome</keyword>
<proteinExistence type="predicted"/>